<dbReference type="PANTHER" id="PTHR43086">
    <property type="entry name" value="VERY-LONG-CHAIN 3-OXOOACYL-COA REDUCTASE"/>
    <property type="match status" value="1"/>
</dbReference>
<dbReference type="GO" id="GO:0016491">
    <property type="term" value="F:oxidoreductase activity"/>
    <property type="evidence" value="ECO:0007669"/>
    <property type="project" value="UniProtKB-KW"/>
</dbReference>
<proteinExistence type="predicted"/>
<dbReference type="Pfam" id="PF00106">
    <property type="entry name" value="adh_short"/>
    <property type="match status" value="2"/>
</dbReference>
<dbReference type="AlphaFoldDB" id="A0A8I2YCL5"/>
<dbReference type="InterPro" id="IPR002347">
    <property type="entry name" value="SDR_fam"/>
</dbReference>
<protein>
    <recommendedName>
        <fullName evidence="10">Very-long-chain 3-oxoacyl-CoA reductase</fullName>
    </recommendedName>
</protein>
<dbReference type="CDD" id="cd05356">
    <property type="entry name" value="17beta-HSD1_like_SDR_c"/>
    <property type="match status" value="1"/>
</dbReference>
<keyword evidence="7" id="KW-0275">Fatty acid biosynthesis</keyword>
<dbReference type="GO" id="GO:0030497">
    <property type="term" value="P:fatty acid elongation"/>
    <property type="evidence" value="ECO:0007669"/>
    <property type="project" value="TreeGrafter"/>
</dbReference>
<dbReference type="InterPro" id="IPR020904">
    <property type="entry name" value="Sc_DH/Rdtase_CS"/>
</dbReference>
<dbReference type="Gene3D" id="3.40.50.720">
    <property type="entry name" value="NAD(P)-binding Rossmann-like Domain"/>
    <property type="match status" value="1"/>
</dbReference>
<gene>
    <name evidence="8" type="ORF">JVT61DRAFT_15033</name>
</gene>
<organism evidence="8 9">
    <name type="scientific">Boletus reticuloceps</name>
    <dbReference type="NCBI Taxonomy" id="495285"/>
    <lineage>
        <taxon>Eukaryota</taxon>
        <taxon>Fungi</taxon>
        <taxon>Dikarya</taxon>
        <taxon>Basidiomycota</taxon>
        <taxon>Agaricomycotina</taxon>
        <taxon>Agaricomycetes</taxon>
        <taxon>Agaricomycetidae</taxon>
        <taxon>Boletales</taxon>
        <taxon>Boletineae</taxon>
        <taxon>Boletaceae</taxon>
        <taxon>Boletoideae</taxon>
        <taxon>Boletus</taxon>
    </lineage>
</organism>
<sequence>MSTTCLHTWLSERVTACPWTSYLVFSVGAFTVARFLLKTSSVLAQTFVLHGKNLETFGATKGSWAVVTGASDGIGKAFALQLAAAGFNVLLVARNEVALTAVAAEIGMSVLICVVVAHDSIPGSKTAGKVEARIQLTDFAKNDPATLNALKSAVSGLDVGVLGKYSPFPSAYSLNQRVITTVNNVGKAYTLPTYFAETTEQEIEDIVTINIKGTLRVTHAVLPRMIQQKRGLILNVGSFAGEISSPMLSTYSSTKTFLSTFTSALAEEMRPHNIMVQYLNTFMVATKMIRPHGSSMLAPTPTAYVHSVLSKIGLSCGAAFSDRPDTLTPYWSHALLDYLFHVFECKTLCVSSFHKMAKEHRRSLQKLDQEAKQQWGSESGDMLFVRKV</sequence>
<dbReference type="InterPro" id="IPR036291">
    <property type="entry name" value="NAD(P)-bd_dom_sf"/>
</dbReference>
<evidence type="ECO:0000256" key="1">
    <source>
        <dbReference type="ARBA" id="ARBA00005194"/>
    </source>
</evidence>
<evidence type="ECO:0008006" key="10">
    <source>
        <dbReference type="Google" id="ProtNLM"/>
    </source>
</evidence>
<evidence type="ECO:0000256" key="2">
    <source>
        <dbReference type="ARBA" id="ARBA00022516"/>
    </source>
</evidence>
<dbReference type="PANTHER" id="PTHR43086:SF2">
    <property type="entry name" value="HYDROXYSTEROID DEHYDROGENASE-LIKE PROTEIN 1"/>
    <property type="match status" value="1"/>
</dbReference>
<dbReference type="OrthoDB" id="5545019at2759"/>
<reference evidence="8" key="1">
    <citation type="submission" date="2021-03" db="EMBL/GenBank/DDBJ databases">
        <title>Evolutionary innovations through gain and loss of genes in the ectomycorrhizal Boletales.</title>
        <authorList>
            <person name="Wu G."/>
            <person name="Miyauchi S."/>
            <person name="Morin E."/>
            <person name="Yang Z.-L."/>
            <person name="Xu J."/>
            <person name="Martin F.M."/>
        </authorList>
    </citation>
    <scope>NUCLEOTIDE SEQUENCE</scope>
    <source>
        <strain evidence="8">BR01</strain>
    </source>
</reference>
<evidence type="ECO:0000256" key="6">
    <source>
        <dbReference type="ARBA" id="ARBA00023098"/>
    </source>
</evidence>
<accession>A0A8I2YCL5</accession>
<keyword evidence="6" id="KW-0443">Lipid metabolism</keyword>
<keyword evidence="5" id="KW-0560">Oxidoreductase</keyword>
<dbReference type="EMBL" id="JAGFBS010000089">
    <property type="protein sequence ID" value="KAG6369314.1"/>
    <property type="molecule type" value="Genomic_DNA"/>
</dbReference>
<comment type="pathway">
    <text evidence="1">Lipid metabolism; fatty acid biosynthesis.</text>
</comment>
<evidence type="ECO:0000256" key="7">
    <source>
        <dbReference type="ARBA" id="ARBA00023160"/>
    </source>
</evidence>
<dbReference type="GO" id="GO:0005783">
    <property type="term" value="C:endoplasmic reticulum"/>
    <property type="evidence" value="ECO:0007669"/>
    <property type="project" value="TreeGrafter"/>
</dbReference>
<evidence type="ECO:0000256" key="3">
    <source>
        <dbReference type="ARBA" id="ARBA00022832"/>
    </source>
</evidence>
<dbReference type="Proteomes" id="UP000683000">
    <property type="component" value="Unassembled WGS sequence"/>
</dbReference>
<comment type="caution">
    <text evidence="8">The sequence shown here is derived from an EMBL/GenBank/DDBJ whole genome shotgun (WGS) entry which is preliminary data.</text>
</comment>
<dbReference type="PRINTS" id="PR00081">
    <property type="entry name" value="GDHRDH"/>
</dbReference>
<dbReference type="SUPFAM" id="SSF51735">
    <property type="entry name" value="NAD(P)-binding Rossmann-fold domains"/>
    <property type="match status" value="1"/>
</dbReference>
<dbReference type="PIRSF" id="PIRSF000126">
    <property type="entry name" value="11-beta-HSD1"/>
    <property type="match status" value="1"/>
</dbReference>
<keyword evidence="9" id="KW-1185">Reference proteome</keyword>
<keyword evidence="2" id="KW-0444">Lipid biosynthesis</keyword>
<keyword evidence="4" id="KW-0521">NADP</keyword>
<evidence type="ECO:0000313" key="9">
    <source>
        <dbReference type="Proteomes" id="UP000683000"/>
    </source>
</evidence>
<evidence type="ECO:0000256" key="4">
    <source>
        <dbReference type="ARBA" id="ARBA00022857"/>
    </source>
</evidence>
<name>A0A8I2YCL5_9AGAM</name>
<evidence type="ECO:0000256" key="5">
    <source>
        <dbReference type="ARBA" id="ARBA00023002"/>
    </source>
</evidence>
<dbReference type="PROSITE" id="PS00061">
    <property type="entry name" value="ADH_SHORT"/>
    <property type="match status" value="1"/>
</dbReference>
<evidence type="ECO:0000313" key="8">
    <source>
        <dbReference type="EMBL" id="KAG6369314.1"/>
    </source>
</evidence>
<keyword evidence="3" id="KW-0276">Fatty acid metabolism</keyword>